<keyword evidence="4" id="KW-0732">Signal</keyword>
<dbReference type="InterPro" id="IPR003614">
    <property type="entry name" value="Knottins"/>
</dbReference>
<feature type="domain" description="Knottins-like" evidence="5">
    <location>
        <begin position="150"/>
        <end position="193"/>
    </location>
</feature>
<evidence type="ECO:0000259" key="5">
    <source>
        <dbReference type="SMART" id="SM00505"/>
    </source>
</evidence>
<dbReference type="SMART" id="SM00505">
    <property type="entry name" value="Knot1"/>
    <property type="match status" value="3"/>
</dbReference>
<proteinExistence type="predicted"/>
<dbReference type="GO" id="GO:0005576">
    <property type="term" value="C:extracellular region"/>
    <property type="evidence" value="ECO:0007669"/>
    <property type="project" value="UniProtKB-SubCell"/>
</dbReference>
<reference evidence="6" key="1">
    <citation type="journal article" date="2017" name="Parasit. Vectors">
        <title>Sialotranscriptomics of Rhipicephalus zambeziensis reveals intricate expression profiles of secretory proteins and suggests tight temporal transcriptional regulation during blood-feeding.</title>
        <authorList>
            <person name="de Castro M.H."/>
            <person name="de Klerk D."/>
            <person name="Pienaar R."/>
            <person name="Rees D.J.G."/>
            <person name="Mans B.J."/>
        </authorList>
    </citation>
    <scope>NUCLEOTIDE SEQUENCE</scope>
    <source>
        <tissue evidence="6">Salivary glands</tissue>
    </source>
</reference>
<feature type="domain" description="Knottins-like" evidence="5">
    <location>
        <begin position="224"/>
        <end position="270"/>
    </location>
</feature>
<evidence type="ECO:0000256" key="4">
    <source>
        <dbReference type="SAM" id="SignalP"/>
    </source>
</evidence>
<evidence type="ECO:0000313" key="6">
    <source>
        <dbReference type="EMBL" id="MAA13728.1"/>
    </source>
</evidence>
<evidence type="ECO:0000256" key="1">
    <source>
        <dbReference type="ARBA" id="ARBA00004613"/>
    </source>
</evidence>
<accession>A0A224Y7X1</accession>
<sequence>MDSAMASALYSALIIAISLEWISVECCYNNQRVGFCSRARKIFEGVCPGVSYRDCNYFTLRCGCVKNTFRNKQGECVAKADCDPQVDVTRPCSEDSEKPLQTNVNAGTAITPEKPVVSQAPSLPEEAPRGGEDGQGITKTPINIPYPNPVSSLGKSGCPYDSAQCAHECKKLGYPDGMCDAIMSENCYCSGRSSSSPSSAQILSLLDGEEPKNWPYGFVLETEDRVLQLREHFGCPTTLTKCLEECRQHGYFHAFCQVQPDHKCFCWKLASKNNWQERVPTRQEAKIQVSGQVGCESDTCDSTCRSNDASGGFCTQDTEPVCRCYKMLPYGGTSSTLFRKFTKPKYLNLVEATKQFLQSQETIVLSQISVGAWLQSECYCLESTLDTSEEGISRYVGCHMKVLDANHIQMAKASIKTKFEVAFVNDATEIQLNTDSGQLHFGLKSNYKVLSATHTCMLVQVGEVGKGIPLCALWTVKSSRYATNNDATPCLTTLKTTCMNPFFDAYNDGSQCGEQLQLA</sequence>
<comment type="subcellular location">
    <subcellularLocation>
        <location evidence="1">Secreted</location>
    </subcellularLocation>
</comment>
<dbReference type="GO" id="GO:0006952">
    <property type="term" value="P:defense response"/>
    <property type="evidence" value="ECO:0007669"/>
    <property type="project" value="InterPro"/>
</dbReference>
<feature type="region of interest" description="Disordered" evidence="3">
    <location>
        <begin position="116"/>
        <end position="139"/>
    </location>
</feature>
<evidence type="ECO:0000256" key="3">
    <source>
        <dbReference type="SAM" id="MobiDB-lite"/>
    </source>
</evidence>
<keyword evidence="2" id="KW-0964">Secreted</keyword>
<name>A0A224Y7X1_9ACAR</name>
<dbReference type="AlphaFoldDB" id="A0A224Y7X1"/>
<dbReference type="EMBL" id="GFPF01002582">
    <property type="protein sequence ID" value="MAA13728.1"/>
    <property type="molecule type" value="Transcribed_RNA"/>
</dbReference>
<evidence type="ECO:0000256" key="2">
    <source>
        <dbReference type="ARBA" id="ARBA00022525"/>
    </source>
</evidence>
<organism evidence="6">
    <name type="scientific">Rhipicephalus zambeziensis</name>
    <dbReference type="NCBI Taxonomy" id="60191"/>
    <lineage>
        <taxon>Eukaryota</taxon>
        <taxon>Metazoa</taxon>
        <taxon>Ecdysozoa</taxon>
        <taxon>Arthropoda</taxon>
        <taxon>Chelicerata</taxon>
        <taxon>Arachnida</taxon>
        <taxon>Acari</taxon>
        <taxon>Parasitiformes</taxon>
        <taxon>Ixodida</taxon>
        <taxon>Ixodoidea</taxon>
        <taxon>Ixodidae</taxon>
        <taxon>Rhipicephalinae</taxon>
        <taxon>Rhipicephalus</taxon>
        <taxon>Rhipicephalus</taxon>
    </lineage>
</organism>
<feature type="chain" id="PRO_5012646357" description="Knottins-like domain-containing protein" evidence="4">
    <location>
        <begin position="27"/>
        <end position="519"/>
    </location>
</feature>
<protein>
    <recommendedName>
        <fullName evidence="5">Knottins-like domain-containing protein</fullName>
    </recommendedName>
</protein>
<feature type="signal peptide" evidence="4">
    <location>
        <begin position="1"/>
        <end position="26"/>
    </location>
</feature>
<feature type="domain" description="Knottins-like" evidence="5">
    <location>
        <begin position="284"/>
        <end position="328"/>
    </location>
</feature>